<name>E7RYW5_9BURK</name>
<dbReference type="GO" id="GO:0005829">
    <property type="term" value="C:cytosol"/>
    <property type="evidence" value="ECO:0007669"/>
    <property type="project" value="TreeGrafter"/>
</dbReference>
<dbReference type="PANTHER" id="PTHR11649">
    <property type="entry name" value="MSS1/TRME-RELATED GTP-BINDING PROTEIN"/>
    <property type="match status" value="1"/>
</dbReference>
<dbReference type="Proteomes" id="UP000011021">
    <property type="component" value="Unassembled WGS sequence"/>
</dbReference>
<dbReference type="SUPFAM" id="SSF52540">
    <property type="entry name" value="P-loop containing nucleoside triphosphate hydrolases"/>
    <property type="match status" value="1"/>
</dbReference>
<feature type="domain" description="EngB-type G" evidence="11">
    <location>
        <begin position="26"/>
        <end position="207"/>
    </location>
</feature>
<dbReference type="PANTHER" id="PTHR11649:SF13">
    <property type="entry name" value="ENGB-TYPE G DOMAIN-CONTAINING PROTEIN"/>
    <property type="match status" value="1"/>
</dbReference>
<evidence type="ECO:0000313" key="13">
    <source>
        <dbReference type="Proteomes" id="UP000011021"/>
    </source>
</evidence>
<dbReference type="RefSeq" id="WP_005674234.1">
    <property type="nucleotide sequence ID" value="NZ_CP146288.1"/>
</dbReference>
<dbReference type="GO" id="GO:0046872">
    <property type="term" value="F:metal ion binding"/>
    <property type="evidence" value="ECO:0007669"/>
    <property type="project" value="UniProtKB-KW"/>
</dbReference>
<evidence type="ECO:0000259" key="11">
    <source>
        <dbReference type="PROSITE" id="PS51706"/>
    </source>
</evidence>
<dbReference type="Gene3D" id="3.40.50.300">
    <property type="entry name" value="P-loop containing nucleotide triphosphate hydrolases"/>
    <property type="match status" value="1"/>
</dbReference>
<reference evidence="12 13" key="1">
    <citation type="submission" date="2010-12" db="EMBL/GenBank/DDBJ databases">
        <authorList>
            <person name="Muzny D."/>
            <person name="Qin X."/>
            <person name="Deng J."/>
            <person name="Jiang H."/>
            <person name="Liu Y."/>
            <person name="Qu J."/>
            <person name="Song X.-Z."/>
            <person name="Zhang L."/>
            <person name="Thornton R."/>
            <person name="Coyle M."/>
            <person name="Francisco L."/>
            <person name="Jackson L."/>
            <person name="Javaid M."/>
            <person name="Korchina V."/>
            <person name="Kovar C."/>
            <person name="Mata R."/>
            <person name="Mathew T."/>
            <person name="Ngo R."/>
            <person name="Nguyen L."/>
            <person name="Nguyen N."/>
            <person name="Okwuonu G."/>
            <person name="Ongeri F."/>
            <person name="Pham C."/>
            <person name="Simmons D."/>
            <person name="Wilczek-Boney K."/>
            <person name="Hale W."/>
            <person name="Jakkamsetti A."/>
            <person name="Pham P."/>
            <person name="Ruth R."/>
            <person name="San Lucas F."/>
            <person name="Warren J."/>
            <person name="Zhang J."/>
            <person name="Zhao Z."/>
            <person name="Zhou C."/>
            <person name="Zhu D."/>
            <person name="Lee S."/>
            <person name="Bess C."/>
            <person name="Blankenburg K."/>
            <person name="Forbes L."/>
            <person name="Fu Q."/>
            <person name="Gubbala S."/>
            <person name="Hirani K."/>
            <person name="Jayaseelan J.C."/>
            <person name="Lara F."/>
            <person name="Munidasa M."/>
            <person name="Palculict T."/>
            <person name="Patil S."/>
            <person name="Pu L.-L."/>
            <person name="Saada N."/>
            <person name="Tang L."/>
            <person name="Weissenberger G."/>
            <person name="Zhu Y."/>
            <person name="Hemphill L."/>
            <person name="Shang Y."/>
            <person name="Youmans B."/>
            <person name="Ayvaz T."/>
            <person name="Ross M."/>
            <person name="Santibanez J."/>
            <person name="Aqrawi P."/>
            <person name="Gross S."/>
            <person name="Joshi V."/>
            <person name="Fowler G."/>
            <person name="Nazareth L."/>
            <person name="Reid J."/>
            <person name="Worley K."/>
            <person name="Petrosino J."/>
            <person name="Highlander S."/>
            <person name="Gibbs R."/>
        </authorList>
    </citation>
    <scope>NUCLEOTIDE SEQUENCE [LARGE SCALE GENOMIC DNA]</scope>
    <source>
        <strain evidence="12 13">ATCC 51599</strain>
    </source>
</reference>
<dbReference type="HOGENOM" id="CLU_033732_1_1_4"/>
<gene>
    <name evidence="12" type="primary">ysxC</name>
    <name evidence="10" type="synonym">engB</name>
    <name evidence="12" type="ORF">HMPREF0551_1879</name>
</gene>
<evidence type="ECO:0000256" key="3">
    <source>
        <dbReference type="ARBA" id="ARBA00022618"/>
    </source>
</evidence>
<evidence type="ECO:0000256" key="6">
    <source>
        <dbReference type="ARBA" id="ARBA00022842"/>
    </source>
</evidence>
<keyword evidence="7 10" id="KW-0342">GTP-binding</keyword>
<dbReference type="HAMAP" id="MF_00321">
    <property type="entry name" value="GTPase_EngB"/>
    <property type="match status" value="1"/>
</dbReference>
<comment type="similarity">
    <text evidence="2 10">Belongs to the TRAFAC class TrmE-Era-EngA-EngB-Septin-like GTPase superfamily. EngB GTPase family.</text>
</comment>
<evidence type="ECO:0000256" key="4">
    <source>
        <dbReference type="ARBA" id="ARBA00022723"/>
    </source>
</evidence>
<dbReference type="NCBIfam" id="TIGR03598">
    <property type="entry name" value="GTPase_YsxC"/>
    <property type="match status" value="1"/>
</dbReference>
<comment type="caution">
    <text evidence="12">The sequence shown here is derived from an EMBL/GenBank/DDBJ whole genome shotgun (WGS) entry which is preliminary data.</text>
</comment>
<dbReference type="CDD" id="cd01876">
    <property type="entry name" value="YihA_EngB"/>
    <property type="match status" value="1"/>
</dbReference>
<evidence type="ECO:0000256" key="1">
    <source>
        <dbReference type="ARBA" id="ARBA00001946"/>
    </source>
</evidence>
<comment type="cofactor">
    <cofactor evidence="1">
        <name>Mg(2+)</name>
        <dbReference type="ChEBI" id="CHEBI:18420"/>
    </cofactor>
</comment>
<protein>
    <recommendedName>
        <fullName evidence="10">Probable GTP-binding protein EngB</fullName>
    </recommendedName>
</protein>
<dbReference type="InterPro" id="IPR030393">
    <property type="entry name" value="G_ENGB_dom"/>
</dbReference>
<keyword evidence="13" id="KW-1185">Reference proteome</keyword>
<dbReference type="InterPro" id="IPR006073">
    <property type="entry name" value="GTP-bd"/>
</dbReference>
<dbReference type="GO" id="GO:0005525">
    <property type="term" value="F:GTP binding"/>
    <property type="evidence" value="ECO:0007669"/>
    <property type="project" value="UniProtKB-UniRule"/>
</dbReference>
<accession>E7RYW5</accession>
<dbReference type="PROSITE" id="PS51706">
    <property type="entry name" value="G_ENGB"/>
    <property type="match status" value="1"/>
</dbReference>
<keyword evidence="5 10" id="KW-0547">Nucleotide-binding</keyword>
<proteinExistence type="inferred from homology"/>
<keyword evidence="4" id="KW-0479">Metal-binding</keyword>
<dbReference type="eggNOG" id="COG0218">
    <property type="taxonomic scope" value="Bacteria"/>
</dbReference>
<comment type="function">
    <text evidence="10">Necessary for normal cell division and for the maintenance of normal septation.</text>
</comment>
<keyword evidence="6" id="KW-0460">Magnesium</keyword>
<evidence type="ECO:0000256" key="10">
    <source>
        <dbReference type="HAMAP-Rule" id="MF_00321"/>
    </source>
</evidence>
<dbReference type="AlphaFoldDB" id="E7RYW5"/>
<evidence type="ECO:0000256" key="8">
    <source>
        <dbReference type="ARBA" id="ARBA00023210"/>
    </source>
</evidence>
<keyword evidence="8 10" id="KW-0717">Septation</keyword>
<dbReference type="InterPro" id="IPR019987">
    <property type="entry name" value="GTP-bd_ribosome_bio_YsxC"/>
</dbReference>
<evidence type="ECO:0000313" key="12">
    <source>
        <dbReference type="EMBL" id="EFV94439.1"/>
    </source>
</evidence>
<keyword evidence="3 10" id="KW-0132">Cell division</keyword>
<evidence type="ECO:0000256" key="7">
    <source>
        <dbReference type="ARBA" id="ARBA00023134"/>
    </source>
</evidence>
<dbReference type="InterPro" id="IPR027417">
    <property type="entry name" value="P-loop_NTPase"/>
</dbReference>
<dbReference type="EMBL" id="AEQP01000020">
    <property type="protein sequence ID" value="EFV94439.1"/>
    <property type="molecule type" value="Genomic_DNA"/>
</dbReference>
<dbReference type="Pfam" id="PF01926">
    <property type="entry name" value="MMR_HSR1"/>
    <property type="match status" value="1"/>
</dbReference>
<evidence type="ECO:0000256" key="9">
    <source>
        <dbReference type="ARBA" id="ARBA00023306"/>
    </source>
</evidence>
<evidence type="ECO:0000256" key="5">
    <source>
        <dbReference type="ARBA" id="ARBA00022741"/>
    </source>
</evidence>
<dbReference type="STRING" id="887898.HMPREF0551_1879"/>
<evidence type="ECO:0000256" key="2">
    <source>
        <dbReference type="ARBA" id="ARBA00009638"/>
    </source>
</evidence>
<dbReference type="GO" id="GO:0000917">
    <property type="term" value="P:division septum assembly"/>
    <property type="evidence" value="ECO:0007669"/>
    <property type="project" value="UniProtKB-KW"/>
</dbReference>
<sequence>MSILTTARFADTVAKLPQLDRANPHGLPEVAFVGRSNAGKSSCINTLCNQKRLAFSSRTPGRTQALNLFAVGPVKQPEPLGFLVDTPGYGFATASPEAKRSWQALAGDYMTRRQALTGIVLMVDIRRGLTDLDRQLLAWIPGVLPLVLVLTKADKLSRQQGLEVRRQLLQEAIIQQREGPVLLQLFSALNRTGVEPLRDVIACLLESGAQDWPALVAQGNGPYAPMLLKEQGMIQPPA</sequence>
<organism evidence="12 13">
    <name type="scientific">Lautropia mirabilis ATCC 51599</name>
    <dbReference type="NCBI Taxonomy" id="887898"/>
    <lineage>
        <taxon>Bacteria</taxon>
        <taxon>Pseudomonadati</taxon>
        <taxon>Pseudomonadota</taxon>
        <taxon>Betaproteobacteria</taxon>
        <taxon>Burkholderiales</taxon>
        <taxon>Burkholderiaceae</taxon>
        <taxon>Lautropia</taxon>
    </lineage>
</organism>
<keyword evidence="9 10" id="KW-0131">Cell cycle</keyword>